<dbReference type="EMBL" id="CP059404">
    <property type="protein sequence ID" value="QNE88561.1"/>
    <property type="molecule type" value="Genomic_DNA"/>
</dbReference>
<reference evidence="4 5" key="1">
    <citation type="submission" date="2020-07" db="EMBL/GenBank/DDBJ databases">
        <title>Complete genome and description of Corynebacterium incognita strain Marseille-Q3630 sp. nov.</title>
        <authorList>
            <person name="Boxberger M."/>
        </authorList>
    </citation>
    <scope>NUCLEOTIDE SEQUENCE [LARGE SCALE GENOMIC DNA]</scope>
    <source>
        <strain evidence="4 5">Marseille-Q3630</strain>
    </source>
</reference>
<keyword evidence="4" id="KW-0255">Endonuclease</keyword>
<organism evidence="4 5">
    <name type="scientific">Corynebacterium incognita</name>
    <dbReference type="NCBI Taxonomy" id="2754725"/>
    <lineage>
        <taxon>Bacteria</taxon>
        <taxon>Bacillati</taxon>
        <taxon>Actinomycetota</taxon>
        <taxon>Actinomycetes</taxon>
        <taxon>Mycobacteriales</taxon>
        <taxon>Corynebacteriaceae</taxon>
        <taxon>Corynebacterium</taxon>
    </lineage>
</organism>
<keyword evidence="2" id="KW-0175">Coiled coil</keyword>
<keyword evidence="4" id="KW-0540">Nuclease</keyword>
<protein>
    <submittedName>
        <fullName evidence="4">HNH endonuclease</fullName>
    </submittedName>
</protein>
<dbReference type="Proteomes" id="UP000515743">
    <property type="component" value="Chromosome"/>
</dbReference>
<dbReference type="AlphaFoldDB" id="A0A7G7CLU5"/>
<dbReference type="RefSeq" id="WP_185177016.1">
    <property type="nucleotide sequence ID" value="NZ_CP059404.1"/>
</dbReference>
<dbReference type="SMART" id="SM00507">
    <property type="entry name" value="HNHc"/>
    <property type="match status" value="1"/>
</dbReference>
<dbReference type="Gene3D" id="1.10.30.50">
    <property type="match status" value="1"/>
</dbReference>
<feature type="coiled-coil region" evidence="2">
    <location>
        <begin position="117"/>
        <end position="165"/>
    </location>
</feature>
<accession>A0A7G7CLU5</accession>
<evidence type="ECO:0000256" key="1">
    <source>
        <dbReference type="ARBA" id="ARBA00023450"/>
    </source>
</evidence>
<evidence type="ECO:0000313" key="5">
    <source>
        <dbReference type="Proteomes" id="UP000515743"/>
    </source>
</evidence>
<keyword evidence="4" id="KW-0378">Hydrolase</keyword>
<dbReference type="GO" id="GO:0004519">
    <property type="term" value="F:endonuclease activity"/>
    <property type="evidence" value="ECO:0007669"/>
    <property type="project" value="UniProtKB-KW"/>
</dbReference>
<evidence type="ECO:0000259" key="3">
    <source>
        <dbReference type="SMART" id="SM00507"/>
    </source>
</evidence>
<dbReference type="KEGG" id="cik:H0194_06490"/>
<evidence type="ECO:0000313" key="4">
    <source>
        <dbReference type="EMBL" id="QNE88561.1"/>
    </source>
</evidence>
<dbReference type="InterPro" id="IPR002711">
    <property type="entry name" value="HNH"/>
</dbReference>
<dbReference type="Pfam" id="PF02720">
    <property type="entry name" value="DUF222"/>
    <property type="match status" value="1"/>
</dbReference>
<dbReference type="Pfam" id="PF01844">
    <property type="entry name" value="HNH"/>
    <property type="match status" value="1"/>
</dbReference>
<gene>
    <name evidence="4" type="ORF">H0194_06490</name>
</gene>
<name>A0A7G7CLU5_9CORY</name>
<comment type="similarity">
    <text evidence="1">Belongs to the Rv1128c/1148c/1588c/1702c/1945/3466 family.</text>
</comment>
<dbReference type="InterPro" id="IPR003615">
    <property type="entry name" value="HNH_nuc"/>
</dbReference>
<dbReference type="InterPro" id="IPR003870">
    <property type="entry name" value="DUF222"/>
</dbReference>
<evidence type="ECO:0000256" key="2">
    <source>
        <dbReference type="SAM" id="Coils"/>
    </source>
</evidence>
<dbReference type="CDD" id="cd00085">
    <property type="entry name" value="HNHc"/>
    <property type="match status" value="1"/>
</dbReference>
<sequence length="512" mass="55839">MSLHEHAARVTAALVALERAFRDESATIAELEPIALHLEEAMALKAAIDARFAWLAGEQEAGRRRGTTSPRDYLMRVLGISGQEASQRLRSAETLYGAIAPREIKVADFLGQEDPEAAVLEAQRKEQRRQEEECRKQAEARQLAAQVALEKQRVVEQELKRLNEHSNPGRAALGATALAEAKKRTPEDLRQWVRQAVRAANKNGRTPAGKRDHLAAYKKREFWMSRPDSDGGVKFGGYLSAGGAAVLSAALAPGRNAGVNTDADPAEDRRSLPQRRADQLVALAQEYVDRPERVRTGRASLVITGTARDFAELDENSRFLTNTGHELNSLEVLIAGWRGTDYALVMNDAKKLPLAFAQRKRTATFEQRMVLAAMELVCSCPGCEVPAAECDAHHVQAFIAGGRTDIENLTLLCRNHHTDNNDKRDGTGGLGHYERDPGTGVVGWQPPGNNPRMYNTTVMRERAPGARVLAEARQVRRELAVPPDTGAVEVCCVDGGSGGASGAQGETRARVS</sequence>
<dbReference type="GO" id="GO:0008270">
    <property type="term" value="F:zinc ion binding"/>
    <property type="evidence" value="ECO:0007669"/>
    <property type="project" value="InterPro"/>
</dbReference>
<proteinExistence type="inferred from homology"/>
<keyword evidence="5" id="KW-1185">Reference proteome</keyword>
<dbReference type="GO" id="GO:0003676">
    <property type="term" value="F:nucleic acid binding"/>
    <property type="evidence" value="ECO:0007669"/>
    <property type="project" value="InterPro"/>
</dbReference>
<feature type="domain" description="HNH nuclease" evidence="3">
    <location>
        <begin position="366"/>
        <end position="418"/>
    </location>
</feature>